<accession>A0ABN7YDN0</accession>
<feature type="signal peptide" evidence="2">
    <location>
        <begin position="1"/>
        <end position="30"/>
    </location>
</feature>
<evidence type="ECO:0000256" key="2">
    <source>
        <dbReference type="SAM" id="SignalP"/>
    </source>
</evidence>
<dbReference type="Proteomes" id="UP000706525">
    <property type="component" value="Unassembled WGS sequence"/>
</dbReference>
<dbReference type="EMBL" id="CAJZAG010000004">
    <property type="protein sequence ID" value="CAG9171549.1"/>
    <property type="molecule type" value="Genomic_DNA"/>
</dbReference>
<reference evidence="3 4" key="1">
    <citation type="submission" date="2021-08" db="EMBL/GenBank/DDBJ databases">
        <authorList>
            <person name="Peeters C."/>
        </authorList>
    </citation>
    <scope>NUCLEOTIDE SEQUENCE [LARGE SCALE GENOMIC DNA]</scope>
    <source>
        <strain evidence="3 4">LMG 32289</strain>
    </source>
</reference>
<gene>
    <name evidence="3" type="ORF">LMG32289_02418</name>
</gene>
<feature type="chain" id="PRO_5046140455" description="Lipoprotein" evidence="2">
    <location>
        <begin position="31"/>
        <end position="63"/>
    </location>
</feature>
<protein>
    <recommendedName>
        <fullName evidence="5">Lipoprotein</fullName>
    </recommendedName>
</protein>
<dbReference type="RefSeq" id="WP_223988317.1">
    <property type="nucleotide sequence ID" value="NZ_CAJZAG010000004.1"/>
</dbReference>
<evidence type="ECO:0000256" key="1">
    <source>
        <dbReference type="SAM" id="MobiDB-lite"/>
    </source>
</evidence>
<keyword evidence="4" id="KW-1185">Reference proteome</keyword>
<sequence>MSHVLHTLSRARPLASLAALLLCATLAACGGDSDSSANPSTPPAGGGNTPDTPTVTPQMKCAP</sequence>
<evidence type="ECO:0000313" key="3">
    <source>
        <dbReference type="EMBL" id="CAG9171549.1"/>
    </source>
</evidence>
<keyword evidence="2" id="KW-0732">Signal</keyword>
<evidence type="ECO:0000313" key="4">
    <source>
        <dbReference type="Proteomes" id="UP000706525"/>
    </source>
</evidence>
<name>A0ABN7YDN0_9BURK</name>
<comment type="caution">
    <text evidence="3">The sequence shown here is derived from an EMBL/GenBank/DDBJ whole genome shotgun (WGS) entry which is preliminary data.</text>
</comment>
<organism evidence="3 4">
    <name type="scientific">Cupriavidus pampae</name>
    <dbReference type="NCBI Taxonomy" id="659251"/>
    <lineage>
        <taxon>Bacteria</taxon>
        <taxon>Pseudomonadati</taxon>
        <taxon>Pseudomonadota</taxon>
        <taxon>Betaproteobacteria</taxon>
        <taxon>Burkholderiales</taxon>
        <taxon>Burkholderiaceae</taxon>
        <taxon>Cupriavidus</taxon>
    </lineage>
</organism>
<feature type="region of interest" description="Disordered" evidence="1">
    <location>
        <begin position="31"/>
        <end position="63"/>
    </location>
</feature>
<evidence type="ECO:0008006" key="5">
    <source>
        <dbReference type="Google" id="ProtNLM"/>
    </source>
</evidence>
<proteinExistence type="predicted"/>